<dbReference type="Gene3D" id="3.40.50.970">
    <property type="match status" value="1"/>
</dbReference>
<evidence type="ECO:0000259" key="3">
    <source>
        <dbReference type="Pfam" id="PF17147"/>
    </source>
</evidence>
<name>A0AAU0URA4_9FIRM</name>
<feature type="domain" description="Pyruvate:ferredoxin oxidoreductase core" evidence="3">
    <location>
        <begin position="277"/>
        <end position="372"/>
    </location>
</feature>
<evidence type="ECO:0000313" key="4">
    <source>
        <dbReference type="EMBL" id="WRO22769.1"/>
    </source>
</evidence>
<dbReference type="Proteomes" id="UP001329915">
    <property type="component" value="Chromosome"/>
</dbReference>
<gene>
    <name evidence="4" type="ORF">MFMK1_002608</name>
</gene>
<evidence type="ECO:0000256" key="1">
    <source>
        <dbReference type="ARBA" id="ARBA00023002"/>
    </source>
</evidence>
<dbReference type="CDD" id="cd07034">
    <property type="entry name" value="TPP_PYR_PFOR_IOR-alpha_like"/>
    <property type="match status" value="1"/>
</dbReference>
<dbReference type="PANTHER" id="PTHR32154:SF14">
    <property type="entry name" value="2-OXOGLUTARATE SYNTHASE SUBUNIT KORA"/>
    <property type="match status" value="1"/>
</dbReference>
<keyword evidence="5" id="KW-1185">Reference proteome</keyword>
<organism evidence="4 5">
    <name type="scientific">Metallumcola ferriviriculae</name>
    <dbReference type="NCBI Taxonomy" id="3039180"/>
    <lineage>
        <taxon>Bacteria</taxon>
        <taxon>Bacillati</taxon>
        <taxon>Bacillota</taxon>
        <taxon>Clostridia</taxon>
        <taxon>Neomoorellales</taxon>
        <taxon>Desulfitibacteraceae</taxon>
        <taxon>Metallumcola</taxon>
    </lineage>
</organism>
<dbReference type="InterPro" id="IPR033412">
    <property type="entry name" value="PFOR_II"/>
</dbReference>
<dbReference type="Pfam" id="PF17147">
    <property type="entry name" value="PFOR_II"/>
    <property type="match status" value="1"/>
</dbReference>
<dbReference type="FunFam" id="3.40.50.970:FF:000022">
    <property type="entry name" value="2-oxoglutarate ferredoxin oxidoreductase alpha subunit"/>
    <property type="match status" value="1"/>
</dbReference>
<dbReference type="InterPro" id="IPR002880">
    <property type="entry name" value="Pyrv_Fd/Flavodoxin_OxRdtase_N"/>
</dbReference>
<evidence type="ECO:0000259" key="2">
    <source>
        <dbReference type="Pfam" id="PF01855"/>
    </source>
</evidence>
<dbReference type="GO" id="GO:0016491">
    <property type="term" value="F:oxidoreductase activity"/>
    <property type="evidence" value="ECO:0007669"/>
    <property type="project" value="UniProtKB-KW"/>
</dbReference>
<dbReference type="KEGG" id="dbc:MFMK1_002608"/>
<dbReference type="Gene3D" id="3.40.50.920">
    <property type="match status" value="1"/>
</dbReference>
<dbReference type="AlphaFoldDB" id="A0AAU0URA4"/>
<reference evidence="4 5" key="1">
    <citation type="submission" date="2023-04" db="EMBL/GenBank/DDBJ databases">
        <authorList>
            <person name="Hsu D."/>
        </authorList>
    </citation>
    <scope>NUCLEOTIDE SEQUENCE [LARGE SCALE GENOMIC DNA]</scope>
    <source>
        <strain evidence="4 5">MK1</strain>
    </source>
</reference>
<sequence>MSSAAGRQLVQGNEACALGAIAAGARFFAGYPITPSSEVAEVCAHKLPEYNGIYIQMEDELASMAAIVGASLSGMKSFTATSGPGFSLMQENLGVAIAQEVPCVIINVQRMGPSTGLATKPAQGDVMQARYGTHGDHAIIALSPASVEECYTLTIEAFNLAEKYRTPVILLSDEVVGHMTETFDIPSLDTLEIINRKTPQGDPEQFLPYAHAEDGIPPMAKYGDKYIMRATSSAHDESGRSNSDPANNDKLVRRLYDKICTNLEDIVRTEIFGPVDADYTIIAYGGVSRAAMQTVTDANAAGVKVNLLRLITIWPFAEKEVKDVLSRTKGVIVPELNMGQILLEVERMNVGFNTPIHPISRLDGKLITPSQILDVIKEVAK</sequence>
<proteinExistence type="predicted"/>
<dbReference type="SUPFAM" id="SSF52922">
    <property type="entry name" value="TK C-terminal domain-like"/>
    <property type="match status" value="1"/>
</dbReference>
<dbReference type="PANTHER" id="PTHR32154">
    <property type="entry name" value="PYRUVATE-FLAVODOXIN OXIDOREDUCTASE-RELATED"/>
    <property type="match status" value="1"/>
</dbReference>
<dbReference type="InterPro" id="IPR029061">
    <property type="entry name" value="THDP-binding"/>
</dbReference>
<dbReference type="SUPFAM" id="SSF52518">
    <property type="entry name" value="Thiamin diphosphate-binding fold (THDP-binding)"/>
    <property type="match status" value="1"/>
</dbReference>
<dbReference type="EMBL" id="CP121694">
    <property type="protein sequence ID" value="WRO22769.1"/>
    <property type="molecule type" value="Genomic_DNA"/>
</dbReference>
<dbReference type="Pfam" id="PF01855">
    <property type="entry name" value="POR_N"/>
    <property type="match status" value="1"/>
</dbReference>
<dbReference type="InterPro" id="IPR050722">
    <property type="entry name" value="Pyruvate:ferred/Flavod_OxRd"/>
</dbReference>
<dbReference type="GO" id="GO:0006979">
    <property type="term" value="P:response to oxidative stress"/>
    <property type="evidence" value="ECO:0007669"/>
    <property type="project" value="TreeGrafter"/>
</dbReference>
<feature type="domain" description="Pyruvate flavodoxin/ferredoxin oxidoreductase pyrimidine binding" evidence="2">
    <location>
        <begin position="19"/>
        <end position="245"/>
    </location>
</feature>
<dbReference type="InterPro" id="IPR009014">
    <property type="entry name" value="Transketo_C/PFOR_II"/>
</dbReference>
<keyword evidence="1" id="KW-0560">Oxidoreductase</keyword>
<accession>A0AAU0URA4</accession>
<evidence type="ECO:0000313" key="5">
    <source>
        <dbReference type="Proteomes" id="UP001329915"/>
    </source>
</evidence>
<protein>
    <submittedName>
        <fullName evidence="4">2-oxoacid:acceptor oxidoreductase subunit alpha</fullName>
    </submittedName>
</protein>
<dbReference type="RefSeq" id="WP_366922167.1">
    <property type="nucleotide sequence ID" value="NZ_CP121694.1"/>
</dbReference>
<dbReference type="NCBIfam" id="NF006412">
    <property type="entry name" value="PRK08659.1"/>
    <property type="match status" value="1"/>
</dbReference>